<accession>A0ABV0D084</accession>
<keyword evidence="2" id="KW-0813">Transport</keyword>
<comment type="caution">
    <text evidence="11">The sequence shown here is derived from an EMBL/GenBank/DDBJ whole genome shotgun (WGS) entry which is preliminary data.</text>
</comment>
<evidence type="ECO:0000256" key="3">
    <source>
        <dbReference type="ARBA" id="ARBA00022475"/>
    </source>
</evidence>
<keyword evidence="4 9" id="KW-0812">Transmembrane</keyword>
<feature type="transmembrane region" description="Helical" evidence="10">
    <location>
        <begin position="57"/>
        <end position="79"/>
    </location>
</feature>
<feature type="transmembrane region" description="Helical" evidence="10">
    <location>
        <begin position="85"/>
        <end position="104"/>
    </location>
</feature>
<keyword evidence="6 10" id="KW-0472">Membrane</keyword>
<reference evidence="11 12" key="1">
    <citation type="submission" date="2024-05" db="EMBL/GenBank/DDBJ databases">
        <authorList>
            <person name="Park S."/>
        </authorList>
    </citation>
    <scope>NUCLEOTIDE SEQUENCE [LARGE SCALE GENOMIC DNA]</scope>
    <source>
        <strain evidence="11 12">DGU5</strain>
    </source>
</reference>
<dbReference type="InterPro" id="IPR037185">
    <property type="entry name" value="EmrE-like"/>
</dbReference>
<dbReference type="InterPro" id="IPR045324">
    <property type="entry name" value="Small_multidrug_res"/>
</dbReference>
<dbReference type="RefSeq" id="WP_346786002.1">
    <property type="nucleotide sequence ID" value="NZ_JBDLBR010000006.1"/>
</dbReference>
<comment type="subcellular location">
    <subcellularLocation>
        <location evidence="1 9">Cell membrane</location>
        <topology evidence="1 9">Multi-pass membrane protein</topology>
    </subcellularLocation>
</comment>
<organism evidence="11 12">
    <name type="scientific">Aurantiacibacter flavus</name>
    <dbReference type="NCBI Taxonomy" id="3145232"/>
    <lineage>
        <taxon>Bacteria</taxon>
        <taxon>Pseudomonadati</taxon>
        <taxon>Pseudomonadota</taxon>
        <taxon>Alphaproteobacteria</taxon>
        <taxon>Sphingomonadales</taxon>
        <taxon>Erythrobacteraceae</taxon>
        <taxon>Aurantiacibacter</taxon>
    </lineage>
</organism>
<name>A0ABV0D084_9SPHN</name>
<comment type="similarity">
    <text evidence="7">Belongs to the drug/metabolite transporter (DMT) superfamily. Small multidrug resistance (SMR) (TC 2.A.7.1) family. Gdx/SugE subfamily.</text>
</comment>
<evidence type="ECO:0000256" key="4">
    <source>
        <dbReference type="ARBA" id="ARBA00022692"/>
    </source>
</evidence>
<evidence type="ECO:0000256" key="8">
    <source>
        <dbReference type="ARBA" id="ARBA00039168"/>
    </source>
</evidence>
<proteinExistence type="inferred from homology"/>
<keyword evidence="12" id="KW-1185">Reference proteome</keyword>
<keyword evidence="3" id="KW-1003">Cell membrane</keyword>
<dbReference type="SUPFAM" id="SSF103481">
    <property type="entry name" value="Multidrug resistance efflux transporter EmrE"/>
    <property type="match status" value="1"/>
</dbReference>
<feature type="transmembrane region" description="Helical" evidence="10">
    <location>
        <begin position="33"/>
        <end position="50"/>
    </location>
</feature>
<dbReference type="EMBL" id="JBDLBR010000006">
    <property type="protein sequence ID" value="MEN7538543.1"/>
    <property type="molecule type" value="Genomic_DNA"/>
</dbReference>
<sequence>MAWFALVCAGFFEIGWPVGLKLAQSPSTRLGGFAMALVCLGISGTLLWFAQRQIPLGTAYAVWTGIGAAGTFAVGVLVYGDPGSLMRYVGVTLIVAGVITLKLAT</sequence>
<evidence type="ECO:0000256" key="2">
    <source>
        <dbReference type="ARBA" id="ARBA00022448"/>
    </source>
</evidence>
<evidence type="ECO:0000313" key="11">
    <source>
        <dbReference type="EMBL" id="MEN7538543.1"/>
    </source>
</evidence>
<evidence type="ECO:0000313" key="12">
    <source>
        <dbReference type="Proteomes" id="UP001484535"/>
    </source>
</evidence>
<dbReference type="PANTHER" id="PTHR30561">
    <property type="entry name" value="SMR FAMILY PROTON-DEPENDENT DRUG EFFLUX TRANSPORTER SUGE"/>
    <property type="match status" value="1"/>
</dbReference>
<dbReference type="Proteomes" id="UP001484535">
    <property type="component" value="Unassembled WGS sequence"/>
</dbReference>
<evidence type="ECO:0000256" key="5">
    <source>
        <dbReference type="ARBA" id="ARBA00022989"/>
    </source>
</evidence>
<evidence type="ECO:0000256" key="6">
    <source>
        <dbReference type="ARBA" id="ARBA00023136"/>
    </source>
</evidence>
<gene>
    <name evidence="11" type="ORF">ABDJ38_15285</name>
</gene>
<dbReference type="InterPro" id="IPR000390">
    <property type="entry name" value="Small_drug/metabolite_transptr"/>
</dbReference>
<dbReference type="PANTHER" id="PTHR30561:SF0">
    <property type="entry name" value="GUANIDINIUM EXPORTER"/>
    <property type="match status" value="1"/>
</dbReference>
<evidence type="ECO:0000256" key="9">
    <source>
        <dbReference type="RuleBase" id="RU003942"/>
    </source>
</evidence>
<dbReference type="Gene3D" id="1.10.3730.20">
    <property type="match status" value="1"/>
</dbReference>
<evidence type="ECO:0000256" key="10">
    <source>
        <dbReference type="SAM" id="Phobius"/>
    </source>
</evidence>
<evidence type="ECO:0000256" key="7">
    <source>
        <dbReference type="ARBA" id="ARBA00038151"/>
    </source>
</evidence>
<protein>
    <recommendedName>
        <fullName evidence="8">Guanidinium exporter</fullName>
    </recommendedName>
</protein>
<keyword evidence="5 10" id="KW-1133">Transmembrane helix</keyword>
<dbReference type="Pfam" id="PF00893">
    <property type="entry name" value="Multi_Drug_Res"/>
    <property type="match status" value="1"/>
</dbReference>
<evidence type="ECO:0000256" key="1">
    <source>
        <dbReference type="ARBA" id="ARBA00004651"/>
    </source>
</evidence>